<protein>
    <submittedName>
        <fullName evidence="2">Uncharacterized protein</fullName>
    </submittedName>
</protein>
<evidence type="ECO:0000313" key="2">
    <source>
        <dbReference type="EMBL" id="KAG7529898.1"/>
    </source>
</evidence>
<dbReference type="AlphaFoldDB" id="A0A8K0JIQ4"/>
<dbReference type="Proteomes" id="UP000812966">
    <property type="component" value="Unassembled WGS sequence"/>
</dbReference>
<keyword evidence="3" id="KW-1185">Reference proteome</keyword>
<dbReference type="PANTHER" id="PTHR33266:SF1">
    <property type="entry name" value="F-BOX DOMAIN-CONTAINING PROTEIN"/>
    <property type="match status" value="1"/>
</dbReference>
<feature type="region of interest" description="Disordered" evidence="1">
    <location>
        <begin position="1"/>
        <end position="63"/>
    </location>
</feature>
<feature type="compositionally biased region" description="Low complexity" evidence="1">
    <location>
        <begin position="1072"/>
        <end position="1083"/>
    </location>
</feature>
<comment type="caution">
    <text evidence="2">The sequence shown here is derived from an EMBL/GenBank/DDBJ whole genome shotgun (WGS) entry which is preliminary data.</text>
</comment>
<accession>A0A8K0JIQ4</accession>
<feature type="compositionally biased region" description="Basic and acidic residues" evidence="1">
    <location>
        <begin position="33"/>
        <end position="54"/>
    </location>
</feature>
<name>A0A8K0JIQ4_9TREE</name>
<reference evidence="2" key="1">
    <citation type="submission" date="2020-04" db="EMBL/GenBank/DDBJ databases">
        <title>Analysis of mating type loci in Filobasidium floriforme.</title>
        <authorList>
            <person name="Nowrousian M."/>
        </authorList>
    </citation>
    <scope>NUCLEOTIDE SEQUENCE</scope>
    <source>
        <strain evidence="2">CBS 6242</strain>
    </source>
</reference>
<feature type="region of interest" description="Disordered" evidence="1">
    <location>
        <begin position="376"/>
        <end position="400"/>
    </location>
</feature>
<feature type="region of interest" description="Disordered" evidence="1">
    <location>
        <begin position="1004"/>
        <end position="1092"/>
    </location>
</feature>
<evidence type="ECO:0000256" key="1">
    <source>
        <dbReference type="SAM" id="MobiDB-lite"/>
    </source>
</evidence>
<dbReference type="EMBL" id="JABELV010000132">
    <property type="protein sequence ID" value="KAG7529898.1"/>
    <property type="molecule type" value="Genomic_DNA"/>
</dbReference>
<feature type="compositionally biased region" description="Basic and acidic residues" evidence="1">
    <location>
        <begin position="1005"/>
        <end position="1017"/>
    </location>
</feature>
<organism evidence="2 3">
    <name type="scientific">Filobasidium floriforme</name>
    <dbReference type="NCBI Taxonomy" id="5210"/>
    <lineage>
        <taxon>Eukaryota</taxon>
        <taxon>Fungi</taxon>
        <taxon>Dikarya</taxon>
        <taxon>Basidiomycota</taxon>
        <taxon>Agaricomycotina</taxon>
        <taxon>Tremellomycetes</taxon>
        <taxon>Filobasidiales</taxon>
        <taxon>Filobasidiaceae</taxon>
        <taxon>Filobasidium</taxon>
    </lineage>
</organism>
<evidence type="ECO:0000313" key="3">
    <source>
        <dbReference type="Proteomes" id="UP000812966"/>
    </source>
</evidence>
<gene>
    <name evidence="2" type="ORF">FFLO_05346</name>
</gene>
<sequence length="1092" mass="119718">MLGEEQMQTDPAGPSILGERVAETARAGGPGPHDGEQDNRESAEVCETGDRQAEADDELPDDEDVKTDIFAELYARLRNGIRSEHADNIDLDEMENSLNLVGKSLDKWERNDYCYKHQSKLFNSCLQVIEVVRTIKTQLSEPQLSEFEYLDIYRDFDGFLSEETLRSINASMLDSALTAYARELRSPPNVTAIIFAGIGRGLRDLQPVNDALRVNFVGNAVEDLDATLHQVYSKRSKGTTAQRLYAPVVALLQSSGSGKTRTAMQLSTKQIGLYLCVRHPPPPGCLVSAPPQDTWAYDCLVPRSPAEEKQIDATINVGSWLWAFATEYKTWLETQRNELSAEHQSGESGEIDWPMLTRNAAATLLDDIVPGFRIGGSASSTRSSPAGRHSPLAGAPASPNNTRLSVRATLLKGIKVCADKKRLEYHELARSHENKPDSAAASGDPYSYILSQLTEAFKALQDLIPDGHYCFLAIDEAASMGSLRLTELRRCLSHQVFPKFRVLLLDTSNKITELTGMNIDHRDSGESVGNTNVPQSYRISTGSLELAPPFTRFPLNVNLWGNEEKASRYRSIVTGGVKASFEDVHSFLPLMGRPLLNDRYWREEPGLGSLYNKLVASTKAHTALTAPVLTDLKNTDVMSRAIAAACQRLPLDLIGVRGAQAPSSFLLKQVSLHMRTVLHVAMSGAEISSHTPSEPLLSLAVAYEFTNNPDQHWSDVIEQITLSVEAQHLKLGEHGEELARTLLSFARDKAFANRKENLTREIPLGCSFISVTEFLESLLGSKLASETTAKSWADTHWINFTHFSRRHIKYTPSDPASETLLVEAFIKKTAILGVVNQQDVDAIIAAYFSPHRPKSGDIFIPGHVDAMGIQVKNILFQSINSDSSGAQKDLYQCFVPQNRVAGEDQRCRGFNLYMSLAARPDSTQVSDNATNSPCVLVKGCTADQYPLIAQLRPSVADKLGVFLGRTERLVEEMEERFGKGTYTALCFSGREFALEDELRANAIKESSRQSKEGVADQKDEDDNAAVAVGTGDEAGGVGKTGRHANAGKAGEASRGEANQAMNKRKREAHNQTTSGSDSDTSGDPASKKAKGL</sequence>
<proteinExistence type="predicted"/>
<dbReference type="PANTHER" id="PTHR33266">
    <property type="entry name" value="CHROMOSOME 15, WHOLE GENOME SHOTGUN SEQUENCE"/>
    <property type="match status" value="1"/>
</dbReference>